<name>X0VJ59_9ZZZZ</name>
<sequence length="248" mass="28908">IELLRDQGIPMNPNSPMLYERLGWIIFHKIGEQDDSAHFFYKQTFGLYMHEVLGGSGDEEALEEFVAAPRTLEELLKGEQVKRLYDECLAQGFDIVERFYDWDVRRSSVPAAVAGILKREHNAAPLHKVEVYARAKRLREECKLDPVRMLALRERYGPFDWRSPYPNAIYWASMGLEVLDALERRTFDTVEEFNLPEPQKGRFRDGLPDDEKFYEYQRVSLKRVIYGSMQSLVTHGRLLFDAKRQAAA</sequence>
<organism evidence="1">
    <name type="scientific">marine sediment metagenome</name>
    <dbReference type="NCBI Taxonomy" id="412755"/>
    <lineage>
        <taxon>unclassified sequences</taxon>
        <taxon>metagenomes</taxon>
        <taxon>ecological metagenomes</taxon>
    </lineage>
</organism>
<dbReference type="EMBL" id="BARS01023413">
    <property type="protein sequence ID" value="GAG11247.1"/>
    <property type="molecule type" value="Genomic_DNA"/>
</dbReference>
<gene>
    <name evidence="1" type="ORF">S01H1_37279</name>
</gene>
<feature type="non-terminal residue" evidence="1">
    <location>
        <position position="1"/>
    </location>
</feature>
<protein>
    <submittedName>
        <fullName evidence="1">Uncharacterized protein</fullName>
    </submittedName>
</protein>
<proteinExistence type="predicted"/>
<comment type="caution">
    <text evidence="1">The sequence shown here is derived from an EMBL/GenBank/DDBJ whole genome shotgun (WGS) entry which is preliminary data.</text>
</comment>
<dbReference type="AlphaFoldDB" id="X0VJ59"/>
<evidence type="ECO:0000313" key="1">
    <source>
        <dbReference type="EMBL" id="GAG11247.1"/>
    </source>
</evidence>
<reference evidence="1" key="1">
    <citation type="journal article" date="2014" name="Front. Microbiol.">
        <title>High frequency of phylogenetically diverse reductive dehalogenase-homologous genes in deep subseafloor sedimentary metagenomes.</title>
        <authorList>
            <person name="Kawai M."/>
            <person name="Futagami T."/>
            <person name="Toyoda A."/>
            <person name="Takaki Y."/>
            <person name="Nishi S."/>
            <person name="Hori S."/>
            <person name="Arai W."/>
            <person name="Tsubouchi T."/>
            <person name="Morono Y."/>
            <person name="Uchiyama I."/>
            <person name="Ito T."/>
            <person name="Fujiyama A."/>
            <person name="Inagaki F."/>
            <person name="Takami H."/>
        </authorList>
    </citation>
    <scope>NUCLEOTIDE SEQUENCE</scope>
    <source>
        <strain evidence="1">Expedition CK06-06</strain>
    </source>
</reference>
<accession>X0VJ59</accession>